<evidence type="ECO:0000256" key="1">
    <source>
        <dbReference type="ARBA" id="ARBA00022630"/>
    </source>
</evidence>
<organism evidence="5 6">
    <name type="scientific">Marine Group III euryarchaeote</name>
    <dbReference type="NCBI Taxonomy" id="2173149"/>
    <lineage>
        <taxon>Archaea</taxon>
        <taxon>Methanobacteriati</taxon>
        <taxon>Thermoplasmatota</taxon>
        <taxon>Thermoplasmata</taxon>
        <taxon>Candidatus Thermoprofundales</taxon>
    </lineage>
</organism>
<protein>
    <submittedName>
        <fullName evidence="5">NAD(P)/FAD-dependent oxidoreductase</fullName>
    </submittedName>
</protein>
<keyword evidence="3" id="KW-0812">Transmembrane</keyword>
<dbReference type="NCBIfam" id="TIGR02032">
    <property type="entry name" value="GG-red-SF"/>
    <property type="match status" value="1"/>
</dbReference>
<dbReference type="GO" id="GO:0016628">
    <property type="term" value="F:oxidoreductase activity, acting on the CH-CH group of donors, NAD or NADP as acceptor"/>
    <property type="evidence" value="ECO:0007669"/>
    <property type="project" value="InterPro"/>
</dbReference>
<dbReference type="PANTHER" id="PTHR42685:SF22">
    <property type="entry name" value="CONDITIONED MEDIUM FACTOR RECEPTOR 1"/>
    <property type="match status" value="1"/>
</dbReference>
<accession>A0A7C8DD38</accession>
<dbReference type="AlphaFoldDB" id="A0A7C8DD38"/>
<dbReference type="InterPro" id="IPR036188">
    <property type="entry name" value="FAD/NAD-bd_sf"/>
</dbReference>
<gene>
    <name evidence="5" type="ORF">EYQ16_03275</name>
</gene>
<dbReference type="InterPro" id="IPR011777">
    <property type="entry name" value="Geranylgeranyl_Rdtase_fam"/>
</dbReference>
<proteinExistence type="predicted"/>
<evidence type="ECO:0000256" key="3">
    <source>
        <dbReference type="SAM" id="Phobius"/>
    </source>
</evidence>
<dbReference type="PANTHER" id="PTHR42685">
    <property type="entry name" value="GERANYLGERANYL DIPHOSPHATE REDUCTASE"/>
    <property type="match status" value="1"/>
</dbReference>
<keyword evidence="3" id="KW-1133">Transmembrane helix</keyword>
<evidence type="ECO:0000256" key="2">
    <source>
        <dbReference type="ARBA" id="ARBA00023002"/>
    </source>
</evidence>
<name>A0A7C8DD38_9ARCH</name>
<dbReference type="EMBL" id="DUAV01000022">
    <property type="protein sequence ID" value="HIG63523.1"/>
    <property type="molecule type" value="Genomic_DNA"/>
</dbReference>
<keyword evidence="2" id="KW-0560">Oxidoreductase</keyword>
<dbReference type="PRINTS" id="PR00420">
    <property type="entry name" value="RNGMNOXGNASE"/>
</dbReference>
<evidence type="ECO:0000313" key="5">
    <source>
        <dbReference type="EMBL" id="HIG63523.1"/>
    </source>
</evidence>
<evidence type="ECO:0000313" key="6">
    <source>
        <dbReference type="Proteomes" id="UP000589516"/>
    </source>
</evidence>
<reference evidence="6" key="1">
    <citation type="journal article" date="2019" name="bioRxiv">
        <title>Genome diversification in globally distributed novel marine Proteobacteria is linked to environmental adaptation.</title>
        <authorList>
            <person name="Zhou Z."/>
            <person name="Tran P.Q."/>
            <person name="Kieft K."/>
            <person name="Anantharaman K."/>
        </authorList>
    </citation>
    <scope>NUCLEOTIDE SEQUENCE [LARGE SCALE GENOMIC DNA]</scope>
</reference>
<dbReference type="SUPFAM" id="SSF51905">
    <property type="entry name" value="FAD/NAD(P)-binding domain"/>
    <property type="match status" value="1"/>
</dbReference>
<dbReference type="Proteomes" id="UP000589516">
    <property type="component" value="Unassembled WGS sequence"/>
</dbReference>
<keyword evidence="1" id="KW-0285">Flavoprotein</keyword>
<feature type="transmembrane region" description="Helical" evidence="3">
    <location>
        <begin position="349"/>
        <end position="371"/>
    </location>
</feature>
<comment type="caution">
    <text evidence="5">The sequence shown here is derived from an EMBL/GenBank/DDBJ whole genome shotgun (WGS) entry which is preliminary data.</text>
</comment>
<dbReference type="InterPro" id="IPR050407">
    <property type="entry name" value="Geranylgeranyl_reductase"/>
</dbReference>
<dbReference type="InterPro" id="IPR003953">
    <property type="entry name" value="FAD-dep_OxRdtase_2_FAD-bd"/>
</dbReference>
<sequence length="406" mass="44616">MPPQVPPLILSGGASRSTVEIADVAVIGGGPAGSSAAREAAERGLDTLLFDHAHPRRKACGGGLPVKGIEWMDAPDEAIECHMSSISFTHGSTKLKVPVAKGKMVRRDAWDHYLFKRAAEAGATHVNERVKQLERDGDTWFINGTHRARYVIGADGVNGFTRRHFVGAIPREHLFAASGYYLGLKPVENEVEFILGALPGEGYLWVFPKADHYNIGYCYNAGTAGMKQALEKLLHDRWPGEFTAPGRYRLESGEEVECIRFGSAIPSYNDPALFDEPVSGDGWVLVGDAAGHVNPIHGEGLNHAALGGRLAARAVAEGDPTRFEEYWREHYAKEMYRAASSKHRIYRPFFMRLGFALGGTPAVFGLLATMTRGEYEGKAMRDFWLRLPLAAVQALFRMRHRELASA</sequence>
<feature type="domain" description="FAD-dependent oxidoreductase 2 FAD-binding" evidence="4">
    <location>
        <begin position="23"/>
        <end position="151"/>
    </location>
</feature>
<dbReference type="Pfam" id="PF00890">
    <property type="entry name" value="FAD_binding_2"/>
    <property type="match status" value="1"/>
</dbReference>
<keyword evidence="3" id="KW-0472">Membrane</keyword>
<evidence type="ECO:0000259" key="4">
    <source>
        <dbReference type="Pfam" id="PF00890"/>
    </source>
</evidence>
<dbReference type="Gene3D" id="3.50.50.60">
    <property type="entry name" value="FAD/NAD(P)-binding domain"/>
    <property type="match status" value="1"/>
</dbReference>